<sequence length="299" mass="31690">MLDEVKALRYVDPLRAGGSVPGVVEADDLGTYVVKFTGAAQGVKALVAEVIVGELGRRLGLRVPPLVLVDFDPAVASDEPDQEIQDLLRASAGRNLGMDLLPGARDFRPGMVEVSPQEAGRVVWLDALTGNVDRTVHNPNLMVWHGRLWLIDNGAGLVFHHRWASAAASVHKRYDLSGHALGGYGPDLAAADAALAPLVTPELLGEVAALVPDAWLAGEPGFDSPAAVREAYVAHLAARVAHSAAWLPEGFATPEQIRAAEERAAAARLAARPAWLKQVPNRAGLAPVESDWSRHVGGE</sequence>
<keyword evidence="4" id="KW-1185">Reference proteome</keyword>
<comment type="caution">
    <text evidence="3">The sequence shown here is derived from an EMBL/GenBank/DDBJ whole genome shotgun (WGS) entry which is preliminary data.</text>
</comment>
<feature type="domain" description="HipA-like kinase" evidence="1">
    <location>
        <begin position="15"/>
        <end position="153"/>
    </location>
</feature>
<name>A0A3N4RLF3_9ACTN</name>
<evidence type="ECO:0000313" key="4">
    <source>
        <dbReference type="Proteomes" id="UP000266906"/>
    </source>
</evidence>
<dbReference type="EMBL" id="RKQG01000001">
    <property type="protein sequence ID" value="RPE32029.1"/>
    <property type="molecule type" value="Genomic_DNA"/>
</dbReference>
<evidence type="ECO:0000259" key="1">
    <source>
        <dbReference type="Pfam" id="PF20613"/>
    </source>
</evidence>
<proteinExistence type="predicted"/>
<dbReference type="Proteomes" id="UP000266906">
    <property type="component" value="Unassembled WGS sequence"/>
</dbReference>
<dbReference type="EMBL" id="RJVJ01000002">
    <property type="protein sequence ID" value="ROR38306.1"/>
    <property type="molecule type" value="Genomic_DNA"/>
</dbReference>
<reference evidence="4 5" key="1">
    <citation type="submission" date="2018-11" db="EMBL/GenBank/DDBJ databases">
        <title>Sequencing the genomes of 1000 actinobacteria strains.</title>
        <authorList>
            <person name="Klenk H.-P."/>
        </authorList>
    </citation>
    <scope>NUCLEOTIDE SEQUENCE [LARGE SCALE GENOMIC DNA]</scope>
    <source>
        <strain evidence="2 5">DSM 44780</strain>
        <strain evidence="3 4">DSM 44781</strain>
    </source>
</reference>
<dbReference type="InterPro" id="IPR046748">
    <property type="entry name" value="HipA_2"/>
</dbReference>
<dbReference type="Pfam" id="PF20613">
    <property type="entry name" value="HipA_2"/>
    <property type="match status" value="1"/>
</dbReference>
<evidence type="ECO:0000313" key="5">
    <source>
        <dbReference type="Proteomes" id="UP000267408"/>
    </source>
</evidence>
<evidence type="ECO:0000313" key="3">
    <source>
        <dbReference type="EMBL" id="RPE32029.1"/>
    </source>
</evidence>
<accession>A0A8G1UEC2</accession>
<accession>A0A3N4RLF3</accession>
<evidence type="ECO:0000313" key="2">
    <source>
        <dbReference type="EMBL" id="ROR38306.1"/>
    </source>
</evidence>
<protein>
    <recommendedName>
        <fullName evidence="1">HipA-like kinase domain-containing protein</fullName>
    </recommendedName>
</protein>
<dbReference type="AlphaFoldDB" id="A0A3N4RLF3"/>
<dbReference type="Proteomes" id="UP000267408">
    <property type="component" value="Unassembled WGS sequence"/>
</dbReference>
<gene>
    <name evidence="3" type="ORF">EDD38_0274</name>
    <name evidence="2" type="ORF">EDD39_6486</name>
</gene>
<dbReference type="OrthoDB" id="9786330at2"/>
<dbReference type="RefSeq" id="WP_123562804.1">
    <property type="nucleotide sequence ID" value="NZ_RJVJ01000002.1"/>
</dbReference>
<organism evidence="3 4">
    <name type="scientific">Kitasatospora cineracea</name>
    <dbReference type="NCBI Taxonomy" id="88074"/>
    <lineage>
        <taxon>Bacteria</taxon>
        <taxon>Bacillati</taxon>
        <taxon>Actinomycetota</taxon>
        <taxon>Actinomycetes</taxon>
        <taxon>Kitasatosporales</taxon>
        <taxon>Streptomycetaceae</taxon>
        <taxon>Kitasatospora</taxon>
    </lineage>
</organism>